<keyword evidence="5" id="KW-1185">Reference proteome</keyword>
<evidence type="ECO:0000313" key="4">
    <source>
        <dbReference type="EMBL" id="PXW78094.1"/>
    </source>
</evidence>
<dbReference type="OrthoDB" id="9807950at2"/>
<protein>
    <submittedName>
        <fullName evidence="4">Flagellar biosynthetic protein FlhB</fullName>
    </submittedName>
</protein>
<evidence type="ECO:0000313" key="5">
    <source>
        <dbReference type="Proteomes" id="UP000248014"/>
    </source>
</evidence>
<dbReference type="SUPFAM" id="SSF160544">
    <property type="entry name" value="EscU C-terminal domain-like"/>
    <property type="match status" value="1"/>
</dbReference>
<feature type="transmembrane region" description="Helical" evidence="3">
    <location>
        <begin position="190"/>
        <end position="215"/>
    </location>
</feature>
<dbReference type="Gene3D" id="3.40.1690.10">
    <property type="entry name" value="secretion proteins EscU"/>
    <property type="match status" value="1"/>
</dbReference>
<organism evidence="4 5">
    <name type="scientific">Blastomonas natatoria</name>
    <dbReference type="NCBI Taxonomy" id="34015"/>
    <lineage>
        <taxon>Bacteria</taxon>
        <taxon>Pseudomonadati</taxon>
        <taxon>Pseudomonadota</taxon>
        <taxon>Alphaproteobacteria</taxon>
        <taxon>Sphingomonadales</taxon>
        <taxon>Sphingomonadaceae</taxon>
        <taxon>Blastomonas</taxon>
    </lineage>
</organism>
<feature type="region of interest" description="Disordered" evidence="2">
    <location>
        <begin position="1"/>
        <end position="27"/>
    </location>
</feature>
<dbReference type="PRINTS" id="PR00950">
    <property type="entry name" value="TYPE3IMSPROT"/>
</dbReference>
<dbReference type="InterPro" id="IPR029025">
    <property type="entry name" value="T3SS_substrate_exporter_C"/>
</dbReference>
<evidence type="ECO:0000256" key="3">
    <source>
        <dbReference type="SAM" id="Phobius"/>
    </source>
</evidence>
<feature type="transmembrane region" description="Helical" evidence="3">
    <location>
        <begin position="40"/>
        <end position="66"/>
    </location>
</feature>
<proteinExistence type="inferred from homology"/>
<dbReference type="GO" id="GO:0005886">
    <property type="term" value="C:plasma membrane"/>
    <property type="evidence" value="ECO:0007669"/>
    <property type="project" value="TreeGrafter"/>
</dbReference>
<gene>
    <name evidence="4" type="ORF">C7451_103202</name>
</gene>
<comment type="similarity">
    <text evidence="1">Belongs to the type III secretion exporter family.</text>
</comment>
<keyword evidence="3" id="KW-0812">Transmembrane</keyword>
<dbReference type="RefSeq" id="WP_110297894.1">
    <property type="nucleotide sequence ID" value="NZ_QJJM01000003.1"/>
</dbReference>
<dbReference type="InterPro" id="IPR006135">
    <property type="entry name" value="T3SS_substrate_exporter"/>
</dbReference>
<accession>A0A2V3VAC9</accession>
<evidence type="ECO:0000256" key="2">
    <source>
        <dbReference type="SAM" id="MobiDB-lite"/>
    </source>
</evidence>
<dbReference type="AlphaFoldDB" id="A0A2V3VAC9"/>
<feature type="transmembrane region" description="Helical" evidence="3">
    <location>
        <begin position="86"/>
        <end position="108"/>
    </location>
</feature>
<dbReference type="Pfam" id="PF01312">
    <property type="entry name" value="Bac_export_2"/>
    <property type="match status" value="1"/>
</dbReference>
<evidence type="ECO:0000256" key="1">
    <source>
        <dbReference type="ARBA" id="ARBA00010690"/>
    </source>
</evidence>
<dbReference type="PANTHER" id="PTHR30531">
    <property type="entry name" value="FLAGELLAR BIOSYNTHETIC PROTEIN FLHB"/>
    <property type="match status" value="1"/>
</dbReference>
<keyword evidence="4" id="KW-0282">Flagellum</keyword>
<keyword evidence="3" id="KW-1133">Transmembrane helix</keyword>
<name>A0A2V3VAC9_9SPHN</name>
<dbReference type="EMBL" id="QJJM01000003">
    <property type="protein sequence ID" value="PXW78094.1"/>
    <property type="molecule type" value="Genomic_DNA"/>
</dbReference>
<comment type="caution">
    <text evidence="4">The sequence shown here is derived from an EMBL/GenBank/DDBJ whole genome shotgun (WGS) entry which is preliminary data.</text>
</comment>
<keyword evidence="3" id="KW-0472">Membrane</keyword>
<reference evidence="4 5" key="1">
    <citation type="submission" date="2018-05" db="EMBL/GenBank/DDBJ databases">
        <title>Genomic Encyclopedia of Type Strains, Phase IV (KMG-IV): sequencing the most valuable type-strain genomes for metagenomic binning, comparative biology and taxonomic classification.</title>
        <authorList>
            <person name="Goeker M."/>
        </authorList>
    </citation>
    <scope>NUCLEOTIDE SEQUENCE [LARGE SCALE GENOMIC DNA]</scope>
    <source>
        <strain evidence="4 5">DSM 3183</strain>
    </source>
</reference>
<dbReference type="Proteomes" id="UP000248014">
    <property type="component" value="Unassembled WGS sequence"/>
</dbReference>
<keyword evidence="4" id="KW-0969">Cilium</keyword>
<sequence>MADGPSGGGEKTELPTEKRLRESREKGDVLQSKELGTAMIIIGGTMAFVLFGDMMVSSIAGMLRAALVFDIYQATDFNVGERTLSLLMPLALPFGGLFLFLLVACVATPASLGSLGFRWSAVAPKASKMNPASGLKRMFGTHGLIELVKSIAKVVLMGTIGVVMVMSMLPEMAQLGHGDVRQGIAAFGDLFSMTLMAMAGALGLIAMIDVPAQWFQRNQKLMMTKQEVKDEHKEVEGSPELKQAVRRRQYEMLNGSTRKAVEDATVLLVNPTHFAIALRYDRERDPAPVVLARGRGAIAQAMRELAMERGLTILRYPELTRAIYFTSKPGAIIDERLYLAAATLLAFVFRINEKMDVGFGQPELDVPKDLRFDMDGKPQK</sequence>
<dbReference type="GO" id="GO:0009306">
    <property type="term" value="P:protein secretion"/>
    <property type="evidence" value="ECO:0007669"/>
    <property type="project" value="InterPro"/>
</dbReference>
<dbReference type="PANTHER" id="PTHR30531:SF12">
    <property type="entry name" value="FLAGELLAR BIOSYNTHETIC PROTEIN FLHB"/>
    <property type="match status" value="1"/>
</dbReference>
<feature type="compositionally biased region" description="Basic and acidic residues" evidence="2">
    <location>
        <begin position="10"/>
        <end position="27"/>
    </location>
</feature>
<keyword evidence="4" id="KW-0966">Cell projection</keyword>
<feature type="transmembrane region" description="Helical" evidence="3">
    <location>
        <begin position="151"/>
        <end position="170"/>
    </location>
</feature>